<dbReference type="Pfam" id="PF08843">
    <property type="entry name" value="AbiEii"/>
    <property type="match status" value="1"/>
</dbReference>
<organism evidence="1 2">
    <name type="scientific">Candidatus Nitrospira inopinata</name>
    <dbReference type="NCBI Taxonomy" id="1715989"/>
    <lineage>
        <taxon>Bacteria</taxon>
        <taxon>Pseudomonadati</taxon>
        <taxon>Nitrospirota</taxon>
        <taxon>Nitrospiria</taxon>
        <taxon>Nitrospirales</taxon>
        <taxon>Nitrospiraceae</taxon>
        <taxon>Nitrospira</taxon>
    </lineage>
</organism>
<dbReference type="InterPro" id="IPR014942">
    <property type="entry name" value="AbiEii"/>
</dbReference>
<dbReference type="Proteomes" id="UP000066284">
    <property type="component" value="Chromosome 1"/>
</dbReference>
<evidence type="ECO:0008006" key="3">
    <source>
        <dbReference type="Google" id="ProtNLM"/>
    </source>
</evidence>
<evidence type="ECO:0000313" key="2">
    <source>
        <dbReference type="Proteomes" id="UP000066284"/>
    </source>
</evidence>
<proteinExistence type="predicted"/>
<accession>A0A0S4KRZ6</accession>
<dbReference type="EMBL" id="LN885086">
    <property type="protein sequence ID" value="CUQ65934.1"/>
    <property type="molecule type" value="Genomic_DNA"/>
</dbReference>
<evidence type="ECO:0000313" key="1">
    <source>
        <dbReference type="EMBL" id="CUQ65934.1"/>
    </source>
</evidence>
<protein>
    <recommendedName>
        <fullName evidence="3">Nucleotidyl transferase AbiEii/AbiGii toxin family protein</fullName>
    </recommendedName>
</protein>
<keyword evidence="2" id="KW-1185">Reference proteome</keyword>
<dbReference type="STRING" id="1715989.NITINOP_0959"/>
<reference evidence="2" key="1">
    <citation type="submission" date="2015-09" db="EMBL/GenBank/DDBJ databases">
        <authorList>
            <person name="Daims H."/>
        </authorList>
    </citation>
    <scope>NUCLEOTIDE SEQUENCE [LARGE SCALE GENOMIC DNA]</scope>
</reference>
<sequence length="257" mass="29114">MTRKSVKDVAASVRQCLLNRSRERGEDFPLTLIYYALERLRYRLSRSAARERFVLKGAMVFSVWSGTPQRATRDLNLLRKGSNDVAALVKEFQEICRTPVEDDGLKFLADSITGEEIRDGEEYQGVRLSFEARLGVARIPIQVDIGFGDVVLPKPVFLTYPTLLDFPAPRLLAYPRETVIAEKFQSMVELGIANSRTKDFFDLWSLTRQFGFDGADLTQAIRGSFERRRMPLPTVSPVCLTEDFGAIRTSRHNGRAS</sequence>
<dbReference type="AlphaFoldDB" id="A0A0S4KRZ6"/>
<dbReference type="RefSeq" id="WP_162264691.1">
    <property type="nucleotide sequence ID" value="NZ_LN885086.1"/>
</dbReference>
<name>A0A0S4KRZ6_9BACT</name>
<dbReference type="KEGG" id="nio:NITINOP_0959"/>
<gene>
    <name evidence="1" type="ORF">NITINOP_0959</name>
</gene>